<dbReference type="RefSeq" id="WP_282862273.1">
    <property type="nucleotide sequence ID" value="NZ_CP118848.1"/>
</dbReference>
<name>A0AAX3W461_MAMLE</name>
<feature type="region of interest" description="Disordered" evidence="1">
    <location>
        <begin position="125"/>
        <end position="151"/>
    </location>
</feature>
<keyword evidence="2" id="KW-0732">Signal</keyword>
<gene>
    <name evidence="3" type="ORF">PYH69_15415</name>
</gene>
<feature type="compositionally biased region" description="Polar residues" evidence="1">
    <location>
        <begin position="127"/>
        <end position="140"/>
    </location>
</feature>
<dbReference type="EMBL" id="CP118848">
    <property type="protein sequence ID" value="WHI60043.1"/>
    <property type="molecule type" value="Genomic_DNA"/>
</dbReference>
<sequence>MKKKLYSIIAVGVLSLTITPHITNAESYESKEVDNQITQDFIPNLEEAFNESYNNNSNVIQESYGLKVPVSSIFIKKLAQGKSSLSKKGNKITSTGTTKGKKLTTITSATTGIGLAKGKLAKQGKKSTSGAYGTANSTASMKKKKGKKQYGSVTIHTATNNGALYKGRSGVKKSY</sequence>
<evidence type="ECO:0000313" key="3">
    <source>
        <dbReference type="EMBL" id="WHI60043.1"/>
    </source>
</evidence>
<dbReference type="AlphaFoldDB" id="A0AAX3W461"/>
<dbReference type="Proteomes" id="UP001223261">
    <property type="component" value="Chromosome"/>
</dbReference>
<evidence type="ECO:0000256" key="1">
    <source>
        <dbReference type="SAM" id="MobiDB-lite"/>
    </source>
</evidence>
<protein>
    <submittedName>
        <fullName evidence="3">Uncharacterized protein</fullName>
    </submittedName>
</protein>
<accession>A0AAX3W461</accession>
<reference evidence="3" key="1">
    <citation type="journal article" date="2023" name="Antibiotics">
        <title>Prevalence and Molecular Characterization of Methicillin-Resistant Staphylococci (MRS) and Mammaliicocci (MRM) in Dromedary Camels from Algeria: First Detection of SCCmec-mecC Hybrid in Methicillin-Resistant Mammaliicoccus lentus.</title>
        <authorList>
            <person name="Belhout C."/>
            <person name="Boyen F."/>
            <person name="Vereecke N."/>
            <person name="Theuns S."/>
            <person name="Taibi N."/>
            <person name="Stegger M."/>
            <person name="de la Fe-Rodriguez P.Y."/>
            <person name="Bouayad L."/>
            <person name="Elgroud R."/>
            <person name="Butaye P."/>
        </authorList>
    </citation>
    <scope>NUCLEOTIDE SEQUENCE</scope>
    <source>
        <strain evidence="3">7048</strain>
    </source>
</reference>
<feature type="signal peptide" evidence="2">
    <location>
        <begin position="1"/>
        <end position="25"/>
    </location>
</feature>
<evidence type="ECO:0000313" key="4">
    <source>
        <dbReference type="Proteomes" id="UP001223261"/>
    </source>
</evidence>
<evidence type="ECO:0000256" key="2">
    <source>
        <dbReference type="SAM" id="SignalP"/>
    </source>
</evidence>
<organism evidence="3 4">
    <name type="scientific">Mammaliicoccus lentus</name>
    <name type="common">Staphylococcus lentus</name>
    <dbReference type="NCBI Taxonomy" id="42858"/>
    <lineage>
        <taxon>Bacteria</taxon>
        <taxon>Bacillati</taxon>
        <taxon>Bacillota</taxon>
        <taxon>Bacilli</taxon>
        <taxon>Bacillales</taxon>
        <taxon>Staphylococcaceae</taxon>
        <taxon>Mammaliicoccus</taxon>
    </lineage>
</organism>
<feature type="chain" id="PRO_5043646161" evidence="2">
    <location>
        <begin position="26"/>
        <end position="175"/>
    </location>
</feature>
<proteinExistence type="predicted"/>